<dbReference type="Proteomes" id="UP000285793">
    <property type="component" value="Unassembled WGS sequence"/>
</dbReference>
<evidence type="ECO:0000313" key="1">
    <source>
        <dbReference type="EMBL" id="ROW59477.1"/>
    </source>
</evidence>
<organism evidence="1 2">
    <name type="scientific">Cronobacter malonaticus</name>
    <dbReference type="NCBI Taxonomy" id="413503"/>
    <lineage>
        <taxon>Bacteria</taxon>
        <taxon>Pseudomonadati</taxon>
        <taxon>Pseudomonadota</taxon>
        <taxon>Gammaproteobacteria</taxon>
        <taxon>Enterobacterales</taxon>
        <taxon>Enterobacteriaceae</taxon>
        <taxon>Cronobacter</taxon>
    </lineage>
</organism>
<gene>
    <name evidence="1" type="ORF">C3E80_13790</name>
</gene>
<dbReference type="AlphaFoldDB" id="A0A423XSH3"/>
<evidence type="ECO:0000313" key="2">
    <source>
        <dbReference type="Proteomes" id="UP000285793"/>
    </source>
</evidence>
<protein>
    <submittedName>
        <fullName evidence="1">Uncharacterized protein</fullName>
    </submittedName>
</protein>
<proteinExistence type="predicted"/>
<reference evidence="1 2" key="1">
    <citation type="journal article" date="2018" name="Front. Microbiol.">
        <title>An Investigation of an Acute Gastroenteritis Outbreak: Cronobacter sakazakii, a Potential Cause of Food-Borne Illness.</title>
        <authorList>
            <person name="Yong W."/>
            <person name="Guo B."/>
            <person name="Shi X."/>
            <person name="Cheng T."/>
            <person name="Chen M."/>
            <person name="Jiang X."/>
            <person name="Ye Y."/>
            <person name="Wang J."/>
            <person name="Xie G."/>
            <person name="Ding J."/>
        </authorList>
    </citation>
    <scope>NUCLEOTIDE SEQUENCE [LARGE SCALE GENOMIC DNA]</scope>
    <source>
        <strain evidence="1 2">S1</strain>
    </source>
</reference>
<dbReference type="EMBL" id="PQJL01000016">
    <property type="protein sequence ID" value="ROW59477.1"/>
    <property type="molecule type" value="Genomic_DNA"/>
</dbReference>
<name>A0A423XSH3_9ENTR</name>
<dbReference type="RefSeq" id="WP_123948643.1">
    <property type="nucleotide sequence ID" value="NZ_PQJL01000016.1"/>
</dbReference>
<accession>A0A423XSH3</accession>
<sequence length="328" mass="37818">MISDRLNLPNNLKLGDFPELSKLQGTLTTGVYRLIFPDGNKGKLLQIKSGELAGLNTTTLVVDGKFSGTAGLEELDLDEYSSRLLSKIKGYNHLAQCFNDLSSRVQVVLNHLDNEYQARVRNMFNLFKDISRKMPELISNENYANMAMSNLAGLKIIAGDYFEYQLINFKGNYSQINYNQRNIDFNIGRLIECKSHRVFQALEILVMIEIYEIMLSGRVTSKMIKAAKEGLMDRLNPIINVLSAIHEYISRLIEDYDRETKNYPAPYHEHLKYIEEVSKYNSRLKEVYLNTLDVRNIISKSLNEDYGMDNLESIYIEFLDEKHLVEVK</sequence>
<comment type="caution">
    <text evidence="1">The sequence shown here is derived from an EMBL/GenBank/DDBJ whole genome shotgun (WGS) entry which is preliminary data.</text>
</comment>